<gene>
    <name evidence="5" type="primary">FIBCD1_2</name>
    <name evidence="5" type="ORF">OS493_017348</name>
</gene>
<accession>A0A9X0A1B5</accession>
<dbReference type="Pfam" id="PF00008">
    <property type="entry name" value="EGF"/>
    <property type="match status" value="1"/>
</dbReference>
<dbReference type="InterPro" id="IPR036056">
    <property type="entry name" value="Fibrinogen-like_C"/>
</dbReference>
<dbReference type="CDD" id="cd00087">
    <property type="entry name" value="FReD"/>
    <property type="match status" value="1"/>
</dbReference>
<feature type="domain" description="Fibrinogen C-terminal" evidence="4">
    <location>
        <begin position="150"/>
        <end position="367"/>
    </location>
</feature>
<keyword evidence="2" id="KW-0732">Signal</keyword>
<dbReference type="EMBL" id="MU825405">
    <property type="protein sequence ID" value="KAJ7391651.1"/>
    <property type="molecule type" value="Genomic_DNA"/>
</dbReference>
<dbReference type="GO" id="GO:0005615">
    <property type="term" value="C:extracellular space"/>
    <property type="evidence" value="ECO:0007669"/>
    <property type="project" value="TreeGrafter"/>
</dbReference>
<dbReference type="CDD" id="cd00054">
    <property type="entry name" value="EGF_CA"/>
    <property type="match status" value="1"/>
</dbReference>
<evidence type="ECO:0000313" key="6">
    <source>
        <dbReference type="Proteomes" id="UP001163046"/>
    </source>
</evidence>
<evidence type="ECO:0000259" key="4">
    <source>
        <dbReference type="PROSITE" id="PS51406"/>
    </source>
</evidence>
<reference evidence="5" key="1">
    <citation type="submission" date="2023-01" db="EMBL/GenBank/DDBJ databases">
        <title>Genome assembly of the deep-sea coral Lophelia pertusa.</title>
        <authorList>
            <person name="Herrera S."/>
            <person name="Cordes E."/>
        </authorList>
    </citation>
    <scope>NUCLEOTIDE SEQUENCE</scope>
    <source>
        <strain evidence="5">USNM1676648</strain>
        <tissue evidence="5">Polyp</tissue>
    </source>
</reference>
<comment type="caution">
    <text evidence="5">The sequence shown here is derived from an EMBL/GenBank/DDBJ whole genome shotgun (WGS) entry which is preliminary data.</text>
</comment>
<sequence>MQTAIAFLFIGLFLRSIQFTIQTRDSSGFRYFDYDVDAFHRLTSQIISSVVVNVMEDCAMACLVHWECFSFNLGNPMTAGKHECELIRTDKYNSNSTYSHSKDFHHFFIRNPCGSGKTLCQNGGTCYPVYEDTNYQCMCPEGYNGRHCENQGITDPESCLGWLQKGYKESGLYRIAGLGKNGQSYTAYCDMTTDDGGWLVFLRRKDGTVDFDQPMEGYRHHFGYLRGEFWYGLVNLKTLGSSKANELRVDLEDWEGNTAYAKYAQFKIQGPDNNYSLILSGYSGTAGDSLSASNRMAFTTKDSDNDGNPDANCATQTKAGWWFKNCFAALLTGRYSNTSQGGKIVWKDWKGFGYSLKSCEMKMRPLEK</sequence>
<protein>
    <submittedName>
        <fullName evidence="5">Fibrinogen C domain-containing protein 1</fullName>
    </submittedName>
</protein>
<evidence type="ECO:0000259" key="3">
    <source>
        <dbReference type="PROSITE" id="PS50026"/>
    </source>
</evidence>
<dbReference type="InterPro" id="IPR014716">
    <property type="entry name" value="Fibrinogen_a/b/g_C_1"/>
</dbReference>
<dbReference type="PROSITE" id="PS50026">
    <property type="entry name" value="EGF_3"/>
    <property type="match status" value="1"/>
</dbReference>
<dbReference type="InterPro" id="IPR000742">
    <property type="entry name" value="EGF"/>
</dbReference>
<dbReference type="SUPFAM" id="SSF57196">
    <property type="entry name" value="EGF/Laminin"/>
    <property type="match status" value="1"/>
</dbReference>
<dbReference type="OrthoDB" id="5946302at2759"/>
<keyword evidence="1" id="KW-0245">EGF-like domain</keyword>
<name>A0A9X0A1B5_9CNID</name>
<dbReference type="Proteomes" id="UP001163046">
    <property type="component" value="Unassembled WGS sequence"/>
</dbReference>
<dbReference type="PROSITE" id="PS00022">
    <property type="entry name" value="EGF_1"/>
    <property type="match status" value="1"/>
</dbReference>
<dbReference type="Gene3D" id="3.90.215.10">
    <property type="entry name" value="Gamma Fibrinogen, chain A, domain 1"/>
    <property type="match status" value="1"/>
</dbReference>
<dbReference type="PROSITE" id="PS01186">
    <property type="entry name" value="EGF_2"/>
    <property type="match status" value="1"/>
</dbReference>
<dbReference type="SMART" id="SM00181">
    <property type="entry name" value="EGF"/>
    <property type="match status" value="1"/>
</dbReference>
<keyword evidence="1" id="KW-1015">Disulfide bond</keyword>
<feature type="disulfide bond" evidence="1">
    <location>
        <begin position="120"/>
        <end position="137"/>
    </location>
</feature>
<dbReference type="AlphaFoldDB" id="A0A9X0A1B5"/>
<dbReference type="NCBIfam" id="NF040941">
    <property type="entry name" value="GGGWT_bact"/>
    <property type="match status" value="1"/>
</dbReference>
<comment type="caution">
    <text evidence="1">Lacks conserved residue(s) required for the propagation of feature annotation.</text>
</comment>
<feature type="domain" description="EGF-like" evidence="3">
    <location>
        <begin position="109"/>
        <end position="149"/>
    </location>
</feature>
<feature type="signal peptide" evidence="2">
    <location>
        <begin position="1"/>
        <end position="19"/>
    </location>
</feature>
<proteinExistence type="predicted"/>
<feature type="disulfide bond" evidence="1">
    <location>
        <begin position="139"/>
        <end position="148"/>
    </location>
</feature>
<dbReference type="Pfam" id="PF00147">
    <property type="entry name" value="Fibrinogen_C"/>
    <property type="match status" value="1"/>
</dbReference>
<dbReference type="PANTHER" id="PTHR19143">
    <property type="entry name" value="FIBRINOGEN/TENASCIN/ANGIOPOEITIN"/>
    <property type="match status" value="1"/>
</dbReference>
<dbReference type="InterPro" id="IPR002181">
    <property type="entry name" value="Fibrinogen_a/b/g_C_dom"/>
</dbReference>
<evidence type="ECO:0000256" key="1">
    <source>
        <dbReference type="PROSITE-ProRule" id="PRU00076"/>
    </source>
</evidence>
<evidence type="ECO:0000313" key="5">
    <source>
        <dbReference type="EMBL" id="KAJ7391651.1"/>
    </source>
</evidence>
<dbReference type="PROSITE" id="PS51406">
    <property type="entry name" value="FIBRINOGEN_C_2"/>
    <property type="match status" value="1"/>
</dbReference>
<keyword evidence="6" id="KW-1185">Reference proteome</keyword>
<feature type="chain" id="PRO_5040859397" evidence="2">
    <location>
        <begin position="20"/>
        <end position="368"/>
    </location>
</feature>
<dbReference type="SUPFAM" id="SSF56496">
    <property type="entry name" value="Fibrinogen C-terminal domain-like"/>
    <property type="match status" value="1"/>
</dbReference>
<organism evidence="5 6">
    <name type="scientific">Desmophyllum pertusum</name>
    <dbReference type="NCBI Taxonomy" id="174260"/>
    <lineage>
        <taxon>Eukaryota</taxon>
        <taxon>Metazoa</taxon>
        <taxon>Cnidaria</taxon>
        <taxon>Anthozoa</taxon>
        <taxon>Hexacorallia</taxon>
        <taxon>Scleractinia</taxon>
        <taxon>Caryophylliina</taxon>
        <taxon>Caryophylliidae</taxon>
        <taxon>Desmophyllum</taxon>
    </lineage>
</organism>
<dbReference type="InterPro" id="IPR050373">
    <property type="entry name" value="Fibrinogen_C-term_domain"/>
</dbReference>
<dbReference type="Gene3D" id="2.10.25.10">
    <property type="entry name" value="Laminin"/>
    <property type="match status" value="1"/>
</dbReference>
<dbReference type="SMART" id="SM00186">
    <property type="entry name" value="FBG"/>
    <property type="match status" value="1"/>
</dbReference>
<evidence type="ECO:0000256" key="2">
    <source>
        <dbReference type="SAM" id="SignalP"/>
    </source>
</evidence>